<dbReference type="PRINTS" id="PR00081">
    <property type="entry name" value="GDHRDH"/>
</dbReference>
<dbReference type="InterPro" id="IPR036291">
    <property type="entry name" value="NAD(P)-bd_dom_sf"/>
</dbReference>
<proteinExistence type="predicted"/>
<organism evidence="1 2">
    <name type="scientific">Cardiosporidium cionae</name>
    <dbReference type="NCBI Taxonomy" id="476202"/>
    <lineage>
        <taxon>Eukaryota</taxon>
        <taxon>Sar</taxon>
        <taxon>Alveolata</taxon>
        <taxon>Apicomplexa</taxon>
        <taxon>Aconoidasida</taxon>
        <taxon>Nephromycida</taxon>
        <taxon>Cardiosporidium</taxon>
    </lineage>
</organism>
<evidence type="ECO:0000313" key="2">
    <source>
        <dbReference type="Proteomes" id="UP000823046"/>
    </source>
</evidence>
<protein>
    <submittedName>
        <fullName evidence="1">3-hydroxybutyrate dehydrogenase</fullName>
    </submittedName>
</protein>
<dbReference type="Proteomes" id="UP000823046">
    <property type="component" value="Unassembled WGS sequence"/>
</dbReference>
<dbReference type="PANTHER" id="PTHR43313:SF36">
    <property type="entry name" value="D-BETA-HYDROXYBUTYRATE DEHYDROGENASE, MITOCHONDRIAL"/>
    <property type="match status" value="1"/>
</dbReference>
<accession>A0ABQ7J9J9</accession>
<dbReference type="PROSITE" id="PS00061">
    <property type="entry name" value="ADH_SHORT"/>
    <property type="match status" value="1"/>
</dbReference>
<evidence type="ECO:0000313" key="1">
    <source>
        <dbReference type="EMBL" id="KAF8820667.1"/>
    </source>
</evidence>
<keyword evidence="2" id="KW-1185">Reference proteome</keyword>
<dbReference type="SUPFAM" id="SSF51735">
    <property type="entry name" value="NAD(P)-binding Rossmann-fold domains"/>
    <property type="match status" value="1"/>
</dbReference>
<dbReference type="EMBL" id="JADAQX010000330">
    <property type="protein sequence ID" value="KAF8820667.1"/>
    <property type="molecule type" value="Genomic_DNA"/>
</dbReference>
<dbReference type="Pfam" id="PF00106">
    <property type="entry name" value="adh_short"/>
    <property type="match status" value="1"/>
</dbReference>
<sequence length="362" mass="39946">MAVGMSWLGVVGLALLAILSTALLYRHFNRVTKLPGCSSNPLKPPPVLIVGCDTGIGLQLVKLLHSIGYSVIATVLHDKNLDDRFLLSLIKLPFREYFQSLCCEENVKVNSILSSFSPSSCSEDVEVASAERFLGFQLDVTDRRSIQRAQEFCQKFLSINQYQGLYAVINAAGIHHCSFFEVSAGDKDEDFNDEWSRLFNVNVGGTVSLAKAFLPLLRAFNESSLFPPSRFLVVGSILGRVGLIGHSAYCASKFALRGLVEVLQLELQLCGVYVVLIEPGALRDTSLFDSTLTEEVCATQQLYLDNHSELLAAYGQSCVRGLFEHFNFWRPIGGDTSSVCCSIARILSKRYPPDNERGIDEI</sequence>
<dbReference type="Gene3D" id="3.40.50.720">
    <property type="entry name" value="NAD(P)-binding Rossmann-like Domain"/>
    <property type="match status" value="1"/>
</dbReference>
<gene>
    <name evidence="1" type="ORF">IE077_002931</name>
</gene>
<dbReference type="PANTHER" id="PTHR43313">
    <property type="entry name" value="SHORT-CHAIN DEHYDROGENASE/REDUCTASE FAMILY 9C"/>
    <property type="match status" value="1"/>
</dbReference>
<comment type="caution">
    <text evidence="1">The sequence shown here is derived from an EMBL/GenBank/DDBJ whole genome shotgun (WGS) entry which is preliminary data.</text>
</comment>
<name>A0ABQ7J9J9_9APIC</name>
<dbReference type="InterPro" id="IPR020904">
    <property type="entry name" value="Sc_DH/Rdtase_CS"/>
</dbReference>
<dbReference type="InterPro" id="IPR002347">
    <property type="entry name" value="SDR_fam"/>
</dbReference>
<reference evidence="1 2" key="1">
    <citation type="journal article" date="2020" name="bioRxiv">
        <title>Metabolic contributions of an alphaproteobacterial endosymbiont in the apicomplexan Cardiosporidium cionae.</title>
        <authorList>
            <person name="Hunter E.S."/>
            <person name="Paight C.J."/>
            <person name="Lane C.E."/>
        </authorList>
    </citation>
    <scope>NUCLEOTIDE SEQUENCE [LARGE SCALE GENOMIC DNA]</scope>
    <source>
        <strain evidence="1">ESH_2018</strain>
    </source>
</reference>